<evidence type="ECO:0000256" key="2">
    <source>
        <dbReference type="SAM" id="MobiDB-lite"/>
    </source>
</evidence>
<feature type="coiled-coil region" evidence="1">
    <location>
        <begin position="117"/>
        <end position="169"/>
    </location>
</feature>
<feature type="compositionally biased region" description="Polar residues" evidence="2">
    <location>
        <begin position="801"/>
        <end position="818"/>
    </location>
</feature>
<evidence type="ECO:0000256" key="1">
    <source>
        <dbReference type="SAM" id="Coils"/>
    </source>
</evidence>
<protein>
    <recommendedName>
        <fullName evidence="5">Coiled-coil domain-containing protein 73</fullName>
    </recommendedName>
</protein>
<gene>
    <name evidence="3" type="ORF">JD844_021695</name>
</gene>
<proteinExistence type="predicted"/>
<dbReference type="EMBL" id="JAIPUX010003289">
    <property type="protein sequence ID" value="KAH0620853.1"/>
    <property type="molecule type" value="Genomic_DNA"/>
</dbReference>
<reference evidence="3 4" key="1">
    <citation type="journal article" date="2022" name="Gigascience">
        <title>A chromosome-level genome assembly and annotation of the desert horned lizard, Phrynosoma platyrhinos, provides insight into chromosomal rearrangements among reptiles.</title>
        <authorList>
            <person name="Koochekian N."/>
            <person name="Ascanio A."/>
            <person name="Farleigh K."/>
            <person name="Card D.C."/>
            <person name="Schield D.R."/>
            <person name="Castoe T.A."/>
            <person name="Jezkova T."/>
        </authorList>
    </citation>
    <scope>NUCLEOTIDE SEQUENCE [LARGE SCALE GENOMIC DNA]</scope>
    <source>
        <strain evidence="3">NK-2021</strain>
    </source>
</reference>
<evidence type="ECO:0008006" key="5">
    <source>
        <dbReference type="Google" id="ProtNLM"/>
    </source>
</evidence>
<feature type="region of interest" description="Disordered" evidence="2">
    <location>
        <begin position="864"/>
        <end position="884"/>
    </location>
</feature>
<accession>A0ABQ7SU34</accession>
<dbReference type="InterPro" id="IPR031650">
    <property type="entry name" value="CCDC73"/>
</dbReference>
<dbReference type="Proteomes" id="UP000826234">
    <property type="component" value="Unassembled WGS sequence"/>
</dbReference>
<feature type="region of interest" description="Disordered" evidence="2">
    <location>
        <begin position="793"/>
        <end position="834"/>
    </location>
</feature>
<evidence type="ECO:0000313" key="3">
    <source>
        <dbReference type="EMBL" id="KAH0620853.1"/>
    </source>
</evidence>
<dbReference type="PANTHER" id="PTHR28660:SF1">
    <property type="entry name" value="COILED-COIL DOMAIN-CONTAINING PROTEIN 73"/>
    <property type="match status" value="1"/>
</dbReference>
<feature type="compositionally biased region" description="Basic and acidic residues" evidence="2">
    <location>
        <begin position="869"/>
        <end position="884"/>
    </location>
</feature>
<dbReference type="Pfam" id="PF15818">
    <property type="entry name" value="CCDC73"/>
    <property type="match status" value="1"/>
</dbReference>
<comment type="caution">
    <text evidence="3">The sequence shown here is derived from an EMBL/GenBank/DDBJ whole genome shotgun (WGS) entry which is preliminary data.</text>
</comment>
<organism evidence="3 4">
    <name type="scientific">Phrynosoma platyrhinos</name>
    <name type="common">Desert horned lizard</name>
    <dbReference type="NCBI Taxonomy" id="52577"/>
    <lineage>
        <taxon>Eukaryota</taxon>
        <taxon>Metazoa</taxon>
        <taxon>Chordata</taxon>
        <taxon>Craniata</taxon>
        <taxon>Vertebrata</taxon>
        <taxon>Euteleostomi</taxon>
        <taxon>Lepidosauria</taxon>
        <taxon>Squamata</taxon>
        <taxon>Bifurcata</taxon>
        <taxon>Unidentata</taxon>
        <taxon>Episquamata</taxon>
        <taxon>Toxicofera</taxon>
        <taxon>Iguania</taxon>
        <taxon>Phrynosomatidae</taxon>
        <taxon>Phrynosomatinae</taxon>
        <taxon>Phrynosoma</taxon>
    </lineage>
</organism>
<feature type="coiled-coil region" evidence="1">
    <location>
        <begin position="42"/>
        <end position="93"/>
    </location>
</feature>
<name>A0ABQ7SU34_PHRPL</name>
<keyword evidence="4" id="KW-1185">Reference proteome</keyword>
<keyword evidence="1" id="KW-0175">Coiled coil</keyword>
<sequence>MLCEQKLQLHMLAKEDHQKSLNEFEKCHAVITGQFGIIKSNHERLEQNVMEATQLNKKLTAINKRQESEINDLKEEKELNATLTEENTHLKEEKQHNIFLLLNKEIIASLQHMQQLLSRQMEVNAKMELELNKLKEKCQTLERDNELQREKAKENEQKFLNLQNEYEKRKATWKNKAEINRDMRAEDACSENKMHTSHKENKYTQETIGVCTNLAEEEIGVTNILPCSFDSGEIQREKSNSDADTTQENPVCIEEKYFGLYFQSIYSLNSDHRYLLILPYLDYENCVNEDDKVCPLKPKQREHSVDMPFCTVSFITPVSTDRPCIAESKETVSKGKADEKIFDKTEGKRDLKSLDSCCSLIEFPVEDLKMLLETGEYLGSSNQDMHHTAKPNKHRDGDIANEFASERSENINSILHKKVNSSSDVLGRKDTEHSINNLLNTGKDSVSSQMIVSHTNIPNDGLDGDSEFCKAKQTPPSHSTSCVNSQILLFKHINNSLEEIYTDNTCRNDGFYEQISSFYTPVNVLPVHASLGNLLAENTHNNNEEDANNLLIVRDSNLRAENPSKDTNEMTKTYSDKDSSKLREESVNKVLLLNGENVHRSQIVDVKTHQVTRDEERELHTATDKPFIVGCDEENISLKEREELLKSTVTGEIIAEGNSTDKSCSLSIKTTIHSVQGNVMSSLEIATIDKITEKNSVKVNLHTMYQDEIQGVCASASKQAFSLKENPLSQELKNSQNSRKIGETMNIYAAIKEESLVSTHSNRVADTLNTGSINPSPKRNCSEEWNATAKTFYDPSFPRENVSTECPSGSQQKSSQLPSEVKDSTLSENTTNTEEKDWNMQNVIIKTQINNIERFLYSESLCQTRKRKHEDDPEKAVAADKPDV</sequence>
<feature type="region of interest" description="Disordered" evidence="2">
    <location>
        <begin position="561"/>
        <end position="580"/>
    </location>
</feature>
<dbReference type="PANTHER" id="PTHR28660">
    <property type="entry name" value="COILED-COIL DOMAIN-CONTAINING PROTEIN 73"/>
    <property type="match status" value="1"/>
</dbReference>
<evidence type="ECO:0000313" key="4">
    <source>
        <dbReference type="Proteomes" id="UP000826234"/>
    </source>
</evidence>